<dbReference type="Proteomes" id="UP000235728">
    <property type="component" value="Unassembled WGS sequence"/>
</dbReference>
<dbReference type="EMBL" id="MRVG01000010">
    <property type="protein sequence ID" value="PMB65580.1"/>
    <property type="molecule type" value="Genomic_DNA"/>
</dbReference>
<name>A0A2N6NE77_BEABA</name>
<accession>A0A2N6NE77</accession>
<evidence type="ECO:0000313" key="2">
    <source>
        <dbReference type="Proteomes" id="UP000235728"/>
    </source>
</evidence>
<gene>
    <name evidence="1" type="ORF">BM221_008941</name>
</gene>
<dbReference type="AlphaFoldDB" id="A0A2N6NE77"/>
<protein>
    <submittedName>
        <fullName evidence="1">Uncharacterized protein</fullName>
    </submittedName>
</protein>
<evidence type="ECO:0000313" key="1">
    <source>
        <dbReference type="EMBL" id="PMB65580.1"/>
    </source>
</evidence>
<sequence length="82" mass="8662">MTKCDSLKAGLAAILWLGNNIKAINTVSCAASVKLDDGGEEETRSQQHQHGGPQRYAVLHSGRTGLGSVACSTEQQFAARYG</sequence>
<organism evidence="1 2">
    <name type="scientific">Beauveria bassiana</name>
    <name type="common">White muscardine disease fungus</name>
    <name type="synonym">Tritirachium shiotae</name>
    <dbReference type="NCBI Taxonomy" id="176275"/>
    <lineage>
        <taxon>Eukaryota</taxon>
        <taxon>Fungi</taxon>
        <taxon>Dikarya</taxon>
        <taxon>Ascomycota</taxon>
        <taxon>Pezizomycotina</taxon>
        <taxon>Sordariomycetes</taxon>
        <taxon>Hypocreomycetidae</taxon>
        <taxon>Hypocreales</taxon>
        <taxon>Cordycipitaceae</taxon>
        <taxon>Beauveria</taxon>
    </lineage>
</organism>
<proteinExistence type="predicted"/>
<comment type="caution">
    <text evidence="1">The sequence shown here is derived from an EMBL/GenBank/DDBJ whole genome shotgun (WGS) entry which is preliminary data.</text>
</comment>
<reference evidence="1 2" key="1">
    <citation type="journal article" date="2016" name="Appl. Microbiol. Biotechnol.">
        <title>Characterization of T-DNA insertion mutants with decreased virulence in the entomopathogenic fungus Beauveria bassiana JEF-007.</title>
        <authorList>
            <person name="Kim S."/>
            <person name="Lee S.J."/>
            <person name="Nai Y.S."/>
            <person name="Yu J.S."/>
            <person name="Lee M.R."/>
            <person name="Yang Y.T."/>
            <person name="Kim J.S."/>
        </authorList>
    </citation>
    <scope>NUCLEOTIDE SEQUENCE [LARGE SCALE GENOMIC DNA]</scope>
    <source>
        <strain evidence="1 2">JEF-007</strain>
    </source>
</reference>